<keyword evidence="2" id="KW-1185">Reference proteome</keyword>
<evidence type="ECO:0000313" key="2">
    <source>
        <dbReference type="Proteomes" id="UP000567067"/>
    </source>
</evidence>
<name>A0A7W3SUJ9_9BACL</name>
<evidence type="ECO:0000313" key="1">
    <source>
        <dbReference type="EMBL" id="MBA9086520.1"/>
    </source>
</evidence>
<reference evidence="1 2" key="1">
    <citation type="submission" date="2020-08" db="EMBL/GenBank/DDBJ databases">
        <title>Genomic Encyclopedia of Type Strains, Phase III (KMG-III): the genomes of soil and plant-associated and newly described type strains.</title>
        <authorList>
            <person name="Whitman W."/>
        </authorList>
    </citation>
    <scope>NUCLEOTIDE SEQUENCE [LARGE SCALE GENOMIC DNA]</scope>
    <source>
        <strain evidence="1 2">CECT 8693</strain>
    </source>
</reference>
<dbReference type="Proteomes" id="UP000567067">
    <property type="component" value="Unassembled WGS sequence"/>
</dbReference>
<gene>
    <name evidence="1" type="ORF">FHR92_002998</name>
</gene>
<comment type="caution">
    <text evidence="1">The sequence shown here is derived from an EMBL/GenBank/DDBJ whole genome shotgun (WGS) entry which is preliminary data.</text>
</comment>
<sequence length="73" mass="8672">MPKTCLPCNAFFYENICEHCLNPDADYVEVIEKYKGFEINKYSYDEGYRVDFGTKRSKMVLTVEDARKLIDFR</sequence>
<dbReference type="RefSeq" id="WP_182536723.1">
    <property type="nucleotide sequence ID" value="NZ_JACJIP010000019.1"/>
</dbReference>
<accession>A0A7W3SUJ9</accession>
<organism evidence="1 2">
    <name type="scientific">Fontibacillus solani</name>
    <dbReference type="NCBI Taxonomy" id="1572857"/>
    <lineage>
        <taxon>Bacteria</taxon>
        <taxon>Bacillati</taxon>
        <taxon>Bacillota</taxon>
        <taxon>Bacilli</taxon>
        <taxon>Bacillales</taxon>
        <taxon>Paenibacillaceae</taxon>
        <taxon>Fontibacillus</taxon>
    </lineage>
</organism>
<protein>
    <submittedName>
        <fullName evidence="1">Uncharacterized protein</fullName>
    </submittedName>
</protein>
<dbReference type="AlphaFoldDB" id="A0A7W3SUJ9"/>
<proteinExistence type="predicted"/>
<dbReference type="EMBL" id="JACJIP010000019">
    <property type="protein sequence ID" value="MBA9086520.1"/>
    <property type="molecule type" value="Genomic_DNA"/>
</dbReference>